<feature type="signal peptide" evidence="2">
    <location>
        <begin position="1"/>
        <end position="17"/>
    </location>
</feature>
<evidence type="ECO:0000313" key="3">
    <source>
        <dbReference type="Proteomes" id="UP000492821"/>
    </source>
</evidence>
<feature type="transmembrane region" description="Helical" evidence="1">
    <location>
        <begin position="566"/>
        <end position="588"/>
    </location>
</feature>
<reference evidence="3" key="1">
    <citation type="journal article" date="2013" name="Genetics">
        <title>The draft genome and transcriptome of Panagrellus redivivus are shaped by the harsh demands of a free-living lifestyle.</title>
        <authorList>
            <person name="Srinivasan J."/>
            <person name="Dillman A.R."/>
            <person name="Macchietto M.G."/>
            <person name="Heikkinen L."/>
            <person name="Lakso M."/>
            <person name="Fracchia K.M."/>
            <person name="Antoshechkin I."/>
            <person name="Mortazavi A."/>
            <person name="Wong G."/>
            <person name="Sternberg P.W."/>
        </authorList>
    </citation>
    <scope>NUCLEOTIDE SEQUENCE [LARGE SCALE GENOMIC DNA]</scope>
    <source>
        <strain evidence="3">MT8872</strain>
    </source>
</reference>
<evidence type="ECO:0000256" key="2">
    <source>
        <dbReference type="SAM" id="SignalP"/>
    </source>
</evidence>
<reference evidence="4" key="2">
    <citation type="submission" date="2020-10" db="UniProtKB">
        <authorList>
            <consortium name="WormBaseParasite"/>
        </authorList>
    </citation>
    <scope>IDENTIFICATION</scope>
</reference>
<sequence>MTMLWLLLFICIKHNIATPSNITAQIIFDEKRKITNITLDKQQSELLFQNWHDQAISGLMAAVASAKIRSVSADAAKSHERCAKRARDVIKHAKCVSTLLKITPIKPSTFEESSRNLGDRLKPVKIAANIVSTTQNPKPKLKRVRINLQRPNLHIKPLKLRKRHHFPEASLINFKHQRHFGRVQQIGAFKIFDARKKRFAHYSADSYALQYPRSGITPLGIVAKHLLTKVLDIKNKTISVPWQHSIEKAKSAAIAQKRLREKLKHDEGNYDYVNGEEAKFRGIDSKKVMNSISDLLEDGTPSDKHKMIDEGDAKQSIGQTDRPTTRWPQVMSPRFLSVTEQDANGGGPEDAIDLLSPSLFSLHSHGKGLEKAFSLPNLIKGFTSADQQAWMDLIFEASGVDETIDAAHEALGAVEFQQRRRKRYQEEMVDENGDPLYFTKDSMKEKFGKDYVKKYEIFEDLSKTYSITQQRELNETGYTMMTDQQLELIYGPKSPHNNSILVAEYSNRSKEDLEAELFAEIHKLAEDEAFQRRLKAEATILMPSSGGRVINDGKAVSRPSILSPTIFTVIVGSPITLGPTILSPWFFLPLITSPRTLSPAILTPFAFVPVILSPLVVHPLILCPGFLNPFVLSPLVLAPLILTPQVFTPLILTPLVMSPSILSPTVGSPLVLSPFVLNPVILSPLTLFALVLSPNVLSPVIMSKLFLSELILSPSVLS</sequence>
<organism evidence="3 4">
    <name type="scientific">Panagrellus redivivus</name>
    <name type="common">Microworm</name>
    <dbReference type="NCBI Taxonomy" id="6233"/>
    <lineage>
        <taxon>Eukaryota</taxon>
        <taxon>Metazoa</taxon>
        <taxon>Ecdysozoa</taxon>
        <taxon>Nematoda</taxon>
        <taxon>Chromadorea</taxon>
        <taxon>Rhabditida</taxon>
        <taxon>Tylenchina</taxon>
        <taxon>Panagrolaimomorpha</taxon>
        <taxon>Panagrolaimoidea</taxon>
        <taxon>Panagrolaimidae</taxon>
        <taxon>Panagrellus</taxon>
    </lineage>
</organism>
<feature type="transmembrane region" description="Helical" evidence="1">
    <location>
        <begin position="634"/>
        <end position="657"/>
    </location>
</feature>
<accession>A0A7E4VJN5</accession>
<keyword evidence="2" id="KW-0732">Signal</keyword>
<name>A0A7E4VJN5_PANRE</name>
<dbReference type="InterPro" id="IPR006954">
    <property type="entry name" value="Mlt-10-like"/>
</dbReference>
<keyword evidence="1" id="KW-0472">Membrane</keyword>
<dbReference type="PANTHER" id="PTHR21523:SF37">
    <property type="entry name" value="MLT-TEN (MLT-10) RELATED"/>
    <property type="match status" value="1"/>
</dbReference>
<dbReference type="Proteomes" id="UP000492821">
    <property type="component" value="Unassembled WGS sequence"/>
</dbReference>
<dbReference type="WBParaSite" id="Pan_g21758.t1">
    <property type="protein sequence ID" value="Pan_g21758.t1"/>
    <property type="gene ID" value="Pan_g21758"/>
</dbReference>
<keyword evidence="3" id="KW-1185">Reference proteome</keyword>
<dbReference type="Pfam" id="PF04870">
    <property type="entry name" value="Moulting_cycle"/>
    <property type="match status" value="1"/>
</dbReference>
<keyword evidence="1" id="KW-0812">Transmembrane</keyword>
<dbReference type="PANTHER" id="PTHR21523">
    <property type="match status" value="1"/>
</dbReference>
<proteinExistence type="predicted"/>
<evidence type="ECO:0000256" key="1">
    <source>
        <dbReference type="SAM" id="Phobius"/>
    </source>
</evidence>
<dbReference type="AlphaFoldDB" id="A0A7E4VJN5"/>
<keyword evidence="1" id="KW-1133">Transmembrane helix</keyword>
<feature type="transmembrane region" description="Helical" evidence="1">
    <location>
        <begin position="669"/>
        <end position="690"/>
    </location>
</feature>
<feature type="transmembrane region" description="Helical" evidence="1">
    <location>
        <begin position="600"/>
        <end position="622"/>
    </location>
</feature>
<evidence type="ECO:0000313" key="4">
    <source>
        <dbReference type="WBParaSite" id="Pan_g21758.t1"/>
    </source>
</evidence>
<protein>
    <submittedName>
        <fullName evidence="4">BCNT-C domain-containing protein</fullName>
    </submittedName>
</protein>
<feature type="chain" id="PRO_5028911649" evidence="2">
    <location>
        <begin position="18"/>
        <end position="718"/>
    </location>
</feature>